<reference evidence="2" key="1">
    <citation type="submission" date="2011-08" db="EMBL/GenBank/DDBJ databases">
        <authorList>
            <person name="Rombauts S."/>
        </authorList>
    </citation>
    <scope>NUCLEOTIDE SEQUENCE</scope>
    <source>
        <strain evidence="2">London</strain>
    </source>
</reference>
<protein>
    <submittedName>
        <fullName evidence="1">Uncharacterized protein</fullName>
    </submittedName>
</protein>
<sequence length="57" mass="6045">MAFIMTTISSGLPLFSSSMLIAPDQLYQRAVAVIPSTPVLASCQHGKLLNDKASLIP</sequence>
<dbReference type="AlphaFoldDB" id="T1JST6"/>
<dbReference type="Proteomes" id="UP000015104">
    <property type="component" value="Unassembled WGS sequence"/>
</dbReference>
<organism evidence="1 2">
    <name type="scientific">Tetranychus urticae</name>
    <name type="common">Two-spotted spider mite</name>
    <dbReference type="NCBI Taxonomy" id="32264"/>
    <lineage>
        <taxon>Eukaryota</taxon>
        <taxon>Metazoa</taxon>
        <taxon>Ecdysozoa</taxon>
        <taxon>Arthropoda</taxon>
        <taxon>Chelicerata</taxon>
        <taxon>Arachnida</taxon>
        <taxon>Acari</taxon>
        <taxon>Acariformes</taxon>
        <taxon>Trombidiformes</taxon>
        <taxon>Prostigmata</taxon>
        <taxon>Eleutherengona</taxon>
        <taxon>Raphignathae</taxon>
        <taxon>Tetranychoidea</taxon>
        <taxon>Tetranychidae</taxon>
        <taxon>Tetranychus</taxon>
    </lineage>
</organism>
<proteinExistence type="predicted"/>
<dbReference type="HOGENOM" id="CLU_2999019_0_0_1"/>
<evidence type="ECO:0000313" key="1">
    <source>
        <dbReference type="EnsemblMetazoa" id="tetur01g11680.1"/>
    </source>
</evidence>
<accession>T1JST6</accession>
<evidence type="ECO:0000313" key="2">
    <source>
        <dbReference type="Proteomes" id="UP000015104"/>
    </source>
</evidence>
<keyword evidence="2" id="KW-1185">Reference proteome</keyword>
<reference evidence="1" key="2">
    <citation type="submission" date="2015-06" db="UniProtKB">
        <authorList>
            <consortium name="EnsemblMetazoa"/>
        </authorList>
    </citation>
    <scope>IDENTIFICATION</scope>
</reference>
<dbReference type="EMBL" id="CAEY01000468">
    <property type="status" value="NOT_ANNOTATED_CDS"/>
    <property type="molecule type" value="Genomic_DNA"/>
</dbReference>
<name>T1JST6_TETUR</name>
<dbReference type="EnsemblMetazoa" id="tetur01g11680.1">
    <property type="protein sequence ID" value="tetur01g11680.1"/>
    <property type="gene ID" value="tetur01g11680"/>
</dbReference>